<dbReference type="PRINTS" id="PR01176">
    <property type="entry name" value="GABABRECEPTR"/>
</dbReference>
<evidence type="ECO:0000256" key="2">
    <source>
        <dbReference type="ARBA" id="ARBA00022692"/>
    </source>
</evidence>
<dbReference type="EMBL" id="CAICTM010001270">
    <property type="protein sequence ID" value="CAB9522150.1"/>
    <property type="molecule type" value="Genomic_DNA"/>
</dbReference>
<feature type="transmembrane region" description="Helical" evidence="10">
    <location>
        <begin position="583"/>
        <end position="602"/>
    </location>
</feature>
<feature type="region of interest" description="Disordered" evidence="9">
    <location>
        <begin position="110"/>
        <end position="134"/>
    </location>
</feature>
<evidence type="ECO:0000259" key="11">
    <source>
        <dbReference type="PROSITE" id="PS50259"/>
    </source>
</evidence>
<dbReference type="GO" id="GO:0038039">
    <property type="term" value="C:G protein-coupled receptor heterodimeric complex"/>
    <property type="evidence" value="ECO:0007669"/>
    <property type="project" value="TreeGrafter"/>
</dbReference>
<feature type="compositionally biased region" description="Basic and acidic residues" evidence="9">
    <location>
        <begin position="154"/>
        <end position="175"/>
    </location>
</feature>
<evidence type="ECO:0000256" key="3">
    <source>
        <dbReference type="ARBA" id="ARBA00022989"/>
    </source>
</evidence>
<evidence type="ECO:0000256" key="5">
    <source>
        <dbReference type="ARBA" id="ARBA00023136"/>
    </source>
</evidence>
<feature type="region of interest" description="Disordered" evidence="9">
    <location>
        <begin position="148"/>
        <end position="186"/>
    </location>
</feature>
<evidence type="ECO:0000313" key="13">
    <source>
        <dbReference type="Proteomes" id="UP001153069"/>
    </source>
</evidence>
<reference evidence="12" key="1">
    <citation type="submission" date="2020-06" db="EMBL/GenBank/DDBJ databases">
        <authorList>
            <consortium name="Plant Systems Biology data submission"/>
        </authorList>
    </citation>
    <scope>NUCLEOTIDE SEQUENCE</scope>
    <source>
        <strain evidence="12">D6</strain>
    </source>
</reference>
<name>A0A9N8EKR9_9STRA</name>
<dbReference type="PROSITE" id="PS50259">
    <property type="entry name" value="G_PROTEIN_RECEP_F3_4"/>
    <property type="match status" value="1"/>
</dbReference>
<keyword evidence="5 10" id="KW-0472">Membrane</keyword>
<keyword evidence="4" id="KW-0297">G-protein coupled receptor</keyword>
<keyword evidence="6 12" id="KW-0675">Receptor</keyword>
<feature type="transmembrane region" description="Helical" evidence="10">
    <location>
        <begin position="790"/>
        <end position="813"/>
    </location>
</feature>
<dbReference type="Gene3D" id="3.40.50.2300">
    <property type="match status" value="2"/>
</dbReference>
<evidence type="ECO:0000313" key="12">
    <source>
        <dbReference type="EMBL" id="CAB9522150.1"/>
    </source>
</evidence>
<feature type="compositionally biased region" description="Polar residues" evidence="9">
    <location>
        <begin position="968"/>
        <end position="1003"/>
    </location>
</feature>
<feature type="region of interest" description="Disordered" evidence="9">
    <location>
        <begin position="889"/>
        <end position="1018"/>
    </location>
</feature>
<keyword evidence="3 10" id="KW-1133">Transmembrane helix</keyword>
<dbReference type="Proteomes" id="UP001153069">
    <property type="component" value="Unassembled WGS sequence"/>
</dbReference>
<dbReference type="PANTHER" id="PTHR10519">
    <property type="entry name" value="GABA-B RECEPTOR"/>
    <property type="match status" value="1"/>
</dbReference>
<proteinExistence type="predicted"/>
<dbReference type="InterPro" id="IPR017978">
    <property type="entry name" value="GPCR_3_C"/>
</dbReference>
<evidence type="ECO:0000256" key="9">
    <source>
        <dbReference type="SAM" id="MobiDB-lite"/>
    </source>
</evidence>
<keyword evidence="2 10" id="KW-0812">Transmembrane</keyword>
<dbReference type="InterPro" id="IPR001828">
    <property type="entry name" value="ANF_lig-bd_rcpt"/>
</dbReference>
<evidence type="ECO:0000256" key="8">
    <source>
        <dbReference type="ARBA" id="ARBA00023224"/>
    </source>
</evidence>
<dbReference type="CDD" id="cd15047">
    <property type="entry name" value="7tmC_GABA-B-like"/>
    <property type="match status" value="1"/>
</dbReference>
<evidence type="ECO:0000256" key="7">
    <source>
        <dbReference type="ARBA" id="ARBA00023180"/>
    </source>
</evidence>
<gene>
    <name evidence="12" type="ORF">SEMRO_1272_G258200.1</name>
</gene>
<feature type="transmembrane region" description="Helical" evidence="10">
    <location>
        <begin position="756"/>
        <end position="778"/>
    </location>
</feature>
<keyword evidence="13" id="KW-1185">Reference proteome</keyword>
<dbReference type="GO" id="GO:0004965">
    <property type="term" value="F:G protein-coupled GABA receptor activity"/>
    <property type="evidence" value="ECO:0007669"/>
    <property type="project" value="InterPro"/>
</dbReference>
<evidence type="ECO:0000256" key="10">
    <source>
        <dbReference type="SAM" id="Phobius"/>
    </source>
</evidence>
<evidence type="ECO:0000256" key="6">
    <source>
        <dbReference type="ARBA" id="ARBA00023170"/>
    </source>
</evidence>
<evidence type="ECO:0000256" key="4">
    <source>
        <dbReference type="ARBA" id="ARBA00023040"/>
    </source>
</evidence>
<dbReference type="PANTHER" id="PTHR10519:SF20">
    <property type="entry name" value="G-PROTEIN COUPLED RECEPTOR 156-RELATED"/>
    <property type="match status" value="1"/>
</dbReference>
<dbReference type="InterPro" id="IPR002455">
    <property type="entry name" value="GPCR3_GABA-B"/>
</dbReference>
<keyword evidence="7" id="KW-0325">Glycoprotein</keyword>
<feature type="compositionally biased region" description="Basic and acidic residues" evidence="9">
    <location>
        <begin position="934"/>
        <end position="953"/>
    </location>
</feature>
<feature type="domain" description="G-protein coupled receptors family 3 profile" evidence="11">
    <location>
        <begin position="650"/>
        <end position="844"/>
    </location>
</feature>
<dbReference type="Pfam" id="PF00003">
    <property type="entry name" value="7tm_3"/>
    <property type="match status" value="1"/>
</dbReference>
<feature type="compositionally biased region" description="Polar residues" evidence="9">
    <location>
        <begin position="921"/>
        <end position="933"/>
    </location>
</feature>
<dbReference type="AlphaFoldDB" id="A0A9N8EKR9"/>
<keyword evidence="8" id="KW-0807">Transducer</keyword>
<dbReference type="InterPro" id="IPR028082">
    <property type="entry name" value="Peripla_BP_I"/>
</dbReference>
<dbReference type="Pfam" id="PF01094">
    <property type="entry name" value="ANF_receptor"/>
    <property type="match status" value="1"/>
</dbReference>
<accession>A0A9N8EKR9</accession>
<feature type="transmembrane region" description="Helical" evidence="10">
    <location>
        <begin position="697"/>
        <end position="718"/>
    </location>
</feature>
<protein>
    <submittedName>
        <fullName evidence="12">Gamma-aminobutyric acid (GABA) B receptor</fullName>
    </submittedName>
</protein>
<feature type="compositionally biased region" description="Acidic residues" evidence="9">
    <location>
        <begin position="1007"/>
        <end position="1018"/>
    </location>
</feature>
<feature type="transmembrane region" description="Helical" evidence="10">
    <location>
        <begin position="819"/>
        <end position="842"/>
    </location>
</feature>
<dbReference type="SUPFAM" id="SSF53822">
    <property type="entry name" value="Periplasmic binding protein-like I"/>
    <property type="match status" value="1"/>
</dbReference>
<feature type="transmembrane region" description="Helical" evidence="10">
    <location>
        <begin position="618"/>
        <end position="639"/>
    </location>
</feature>
<comment type="caution">
    <text evidence="12">The sequence shown here is derived from an EMBL/GenBank/DDBJ whole genome shotgun (WGS) entry which is preliminary data.</text>
</comment>
<evidence type="ECO:0000256" key="1">
    <source>
        <dbReference type="ARBA" id="ARBA00004141"/>
    </source>
</evidence>
<feature type="transmembrane region" description="Helical" evidence="10">
    <location>
        <begin position="654"/>
        <end position="676"/>
    </location>
</feature>
<organism evidence="12 13">
    <name type="scientific">Seminavis robusta</name>
    <dbReference type="NCBI Taxonomy" id="568900"/>
    <lineage>
        <taxon>Eukaryota</taxon>
        <taxon>Sar</taxon>
        <taxon>Stramenopiles</taxon>
        <taxon>Ochrophyta</taxon>
        <taxon>Bacillariophyta</taxon>
        <taxon>Bacillariophyceae</taxon>
        <taxon>Bacillariophycidae</taxon>
        <taxon>Naviculales</taxon>
        <taxon>Naviculaceae</taxon>
        <taxon>Seminavis</taxon>
    </lineage>
</organism>
<sequence length="1018" mass="113198">MTSSSAPAQLPSRIRRRRRADGSVIREGRLLSIMGAEWDGYVYLSDVYISAAQFLAVKHFNERSGAVMPELPALLEGCDFQMTFEQRETSYSPVDAVQALLDATEDPADPVIDHQWNSHNNHHNSPLEGSDSSSTTFTIIHEGEIVGSHINHTHAMDGRRRRRQLEQDSPDNRSPDDDEELPLASPDEWQHPFAVVGASYSYVTIPLNIVGASTMELPMLSGSATSSALDGAPLFGRTIPTNRGDSHAAMLYYRHRNITHVACLYSTDAWGTAYHADLQREARHFNITLQSVGYLETEDNIQNALEQIQATKLKHVFAVLLDWKTVLGPAYDLGIVGHPDYSWITAEQTEWTADDFVLNRTTTTLEEGFLQDDFYDSQDEIEDNDEMPVELKWAHALHGMGQITLHVEDHPRFSDAMAEFANDNSTLRDEYSDAFYETELWQDLLWTTPDYNVWQAMNYDAAIAFGIAACQTPGLFTGPELYQTLLNSGLEFEGVTGSVSFDPTTGTRSADSVTYRIDNLVLDLDESDSEYIRFDSRLAVLLAHGQVQEMHDFRYYGNTTAMPSALPTVHDHNYNLIPVGAQAFGWFLSAALMTMSLGWIVWVQQHQTAVIVQASQPVFLYQVCVGTLLMAAAIIPMGFQGTEPTMGLNTACMFIPWLVFVGFVVSLSALFSKAWRLNQIVKSGVQMRRVQVQVVDVIWPFVLLMTINVTLLTAWTIVAPLEYIRENDPHNVDMFGRHVESFGACKVNPDNSVSPLWFQIPIFLVNVATLGIATYQSYKSRHLPTEFSESSYLAISMASLLESLLLGGPILFVTLDNPTAFFVVGSGLLAVCCLCILLPVFIPKFQKRNEASLATTLRDSIVSASMRKMSSARGGLDSSLRSSHGFNATSSSNFSREFQQHPHQYSPPPSHGTRSAPVSADSWNVTTSQFSDDAQSHDSDIDISDTPKKREPWGRMSIKRTASDKPVTATSNGSSEKNRTSSNQSNRGSRAPSTLVSRSQCSSMPEIMEEDEIRDDNV</sequence>
<comment type="subcellular location">
    <subcellularLocation>
        <location evidence="1">Membrane</location>
        <topology evidence="1">Multi-pass membrane protein</topology>
    </subcellularLocation>
</comment>